<keyword evidence="2 7" id="KW-0813">Transport</keyword>
<dbReference type="InterPro" id="IPR051393">
    <property type="entry name" value="ABC_transporter_permease"/>
</dbReference>
<dbReference type="AlphaFoldDB" id="F0RY89"/>
<feature type="transmembrane region" description="Helical" evidence="7">
    <location>
        <begin position="270"/>
        <end position="287"/>
    </location>
</feature>
<dbReference type="GO" id="GO:0055085">
    <property type="term" value="P:transmembrane transport"/>
    <property type="evidence" value="ECO:0007669"/>
    <property type="project" value="InterPro"/>
</dbReference>
<keyword evidence="6 7" id="KW-0472">Membrane</keyword>
<dbReference type="PANTHER" id="PTHR30193:SF1">
    <property type="entry name" value="ABC TRANSPORTER PERMEASE PROTEIN YESP-RELATED"/>
    <property type="match status" value="1"/>
</dbReference>
<keyword evidence="4 7" id="KW-0812">Transmembrane</keyword>
<gene>
    <name evidence="9" type="ordered locus">SpiBuddy_0761</name>
</gene>
<feature type="transmembrane region" description="Helical" evidence="7">
    <location>
        <begin position="79"/>
        <end position="100"/>
    </location>
</feature>
<evidence type="ECO:0000256" key="6">
    <source>
        <dbReference type="ARBA" id="ARBA00023136"/>
    </source>
</evidence>
<dbReference type="STRING" id="158189.SpiBuddy_0761"/>
<reference evidence="10" key="1">
    <citation type="submission" date="2011-02" db="EMBL/GenBank/DDBJ databases">
        <title>Complete sequence of Spirochaeta sp. Buddy.</title>
        <authorList>
            <person name="Lucas S."/>
            <person name="Copeland A."/>
            <person name="Lapidus A."/>
            <person name="Cheng J.-F."/>
            <person name="Goodwin L."/>
            <person name="Pitluck S."/>
            <person name="Zeytun A."/>
            <person name="Detter J.C."/>
            <person name="Han C."/>
            <person name="Tapia R."/>
            <person name="Land M."/>
            <person name="Hauser L."/>
            <person name="Kyrpides N."/>
            <person name="Ivanova N."/>
            <person name="Mikhailova N."/>
            <person name="Pagani I."/>
            <person name="Ritalahti K.M."/>
            <person name="Loeffler F.E."/>
            <person name="Woyke T."/>
        </authorList>
    </citation>
    <scope>NUCLEOTIDE SEQUENCE [LARGE SCALE GENOMIC DNA]</scope>
    <source>
        <strain evidence="10">ATCC BAA-1886 / DSM 22777 / Buddy</strain>
    </source>
</reference>
<feature type="transmembrane region" description="Helical" evidence="7">
    <location>
        <begin position="15"/>
        <end position="34"/>
    </location>
</feature>
<comment type="subcellular location">
    <subcellularLocation>
        <location evidence="1 7">Cell membrane</location>
        <topology evidence="1 7">Multi-pass membrane protein</topology>
    </subcellularLocation>
</comment>
<name>F0RY89_SPHGB</name>
<dbReference type="Pfam" id="PF00528">
    <property type="entry name" value="BPD_transp_1"/>
    <property type="match status" value="1"/>
</dbReference>
<evidence type="ECO:0000256" key="2">
    <source>
        <dbReference type="ARBA" id="ARBA00022448"/>
    </source>
</evidence>
<keyword evidence="3" id="KW-1003">Cell membrane</keyword>
<dbReference type="PANTHER" id="PTHR30193">
    <property type="entry name" value="ABC TRANSPORTER PERMEASE PROTEIN"/>
    <property type="match status" value="1"/>
</dbReference>
<feature type="transmembrane region" description="Helical" evidence="7">
    <location>
        <begin position="170"/>
        <end position="187"/>
    </location>
</feature>
<keyword evidence="5 7" id="KW-1133">Transmembrane helix</keyword>
<evidence type="ECO:0000256" key="3">
    <source>
        <dbReference type="ARBA" id="ARBA00022475"/>
    </source>
</evidence>
<organism evidence="9 10">
    <name type="scientific">Sphaerochaeta globosa (strain ATCC BAA-1886 / DSM 22777 / Buddy)</name>
    <name type="common">Spirochaeta sp. (strain Buddy)</name>
    <dbReference type="NCBI Taxonomy" id="158189"/>
    <lineage>
        <taxon>Bacteria</taxon>
        <taxon>Pseudomonadati</taxon>
        <taxon>Spirochaetota</taxon>
        <taxon>Spirochaetia</taxon>
        <taxon>Spirochaetales</taxon>
        <taxon>Sphaerochaetaceae</taxon>
        <taxon>Sphaerochaeta</taxon>
    </lineage>
</organism>
<protein>
    <submittedName>
        <fullName evidence="9">ABC-type transporter, integral membrane subunit</fullName>
    </submittedName>
</protein>
<evidence type="ECO:0000256" key="4">
    <source>
        <dbReference type="ARBA" id="ARBA00022692"/>
    </source>
</evidence>
<dbReference type="KEGG" id="sbu:SpiBuddy_0761"/>
<feature type="transmembrane region" description="Helical" evidence="7">
    <location>
        <begin position="112"/>
        <end position="132"/>
    </location>
</feature>
<dbReference type="RefSeq" id="WP_013606441.1">
    <property type="nucleotide sequence ID" value="NC_015152.1"/>
</dbReference>
<sequence>MAHSKLGFNEKRQTFWGWILISPLCLGLTLWVAFPMGLSFFTSLAKWDMLSKAQFVGFKNYISIFTEDELFLKSIRNTLYFTFLSVPLQMITALAGALLLNSQVKGKRVFRTIFYLPSLIPLVVSSVMWLWLFNNQYGLINYFLHSFGINRIQWIDSKEMVIPSLTIMNVWNIGNVIIIFLAGLQGIPNDLMEAVDIDGGTYWHKFRYVMLPLLSPIILYNMIVNMIKCLQLFVEPYIMTNGGPVNSSLSFVLHIYNNAFKYGKMGTANAMAWVLFILTMGISLLIFKTSTLWTYYEGDK</sequence>
<dbReference type="SUPFAM" id="SSF161098">
    <property type="entry name" value="MetI-like"/>
    <property type="match status" value="1"/>
</dbReference>
<dbReference type="Gene3D" id="1.10.3720.10">
    <property type="entry name" value="MetI-like"/>
    <property type="match status" value="1"/>
</dbReference>
<dbReference type="Proteomes" id="UP000008466">
    <property type="component" value="Chromosome"/>
</dbReference>
<dbReference type="eggNOG" id="COG1175">
    <property type="taxonomic scope" value="Bacteria"/>
</dbReference>
<evidence type="ECO:0000259" key="8">
    <source>
        <dbReference type="PROSITE" id="PS50928"/>
    </source>
</evidence>
<evidence type="ECO:0000256" key="5">
    <source>
        <dbReference type="ARBA" id="ARBA00022989"/>
    </source>
</evidence>
<dbReference type="InterPro" id="IPR035906">
    <property type="entry name" value="MetI-like_sf"/>
</dbReference>
<evidence type="ECO:0000313" key="9">
    <source>
        <dbReference type="EMBL" id="ADY12588.1"/>
    </source>
</evidence>
<comment type="similarity">
    <text evidence="7">Belongs to the binding-protein-dependent transport system permease family.</text>
</comment>
<evidence type="ECO:0000256" key="1">
    <source>
        <dbReference type="ARBA" id="ARBA00004651"/>
    </source>
</evidence>
<dbReference type="EMBL" id="CP002541">
    <property type="protein sequence ID" value="ADY12588.1"/>
    <property type="molecule type" value="Genomic_DNA"/>
</dbReference>
<accession>F0RY89</accession>
<dbReference type="HOGENOM" id="CLU_016047_0_2_12"/>
<evidence type="ECO:0000256" key="7">
    <source>
        <dbReference type="RuleBase" id="RU363032"/>
    </source>
</evidence>
<keyword evidence="10" id="KW-1185">Reference proteome</keyword>
<proteinExistence type="inferred from homology"/>
<dbReference type="InterPro" id="IPR000515">
    <property type="entry name" value="MetI-like"/>
</dbReference>
<dbReference type="GO" id="GO:0005886">
    <property type="term" value="C:plasma membrane"/>
    <property type="evidence" value="ECO:0007669"/>
    <property type="project" value="UniProtKB-SubCell"/>
</dbReference>
<feature type="transmembrane region" description="Helical" evidence="7">
    <location>
        <begin position="208"/>
        <end position="227"/>
    </location>
</feature>
<dbReference type="OrthoDB" id="9787541at2"/>
<dbReference type="PROSITE" id="PS50928">
    <property type="entry name" value="ABC_TM1"/>
    <property type="match status" value="1"/>
</dbReference>
<evidence type="ECO:0000313" key="10">
    <source>
        <dbReference type="Proteomes" id="UP000008466"/>
    </source>
</evidence>
<dbReference type="CDD" id="cd06261">
    <property type="entry name" value="TM_PBP2"/>
    <property type="match status" value="1"/>
</dbReference>
<feature type="domain" description="ABC transmembrane type-1" evidence="8">
    <location>
        <begin position="75"/>
        <end position="286"/>
    </location>
</feature>